<dbReference type="Proteomes" id="UP000319499">
    <property type="component" value="Unassembled WGS sequence"/>
</dbReference>
<evidence type="ECO:0000313" key="2">
    <source>
        <dbReference type="EMBL" id="TWP29084.1"/>
    </source>
</evidence>
<dbReference type="RefSeq" id="WP_146261801.1">
    <property type="nucleotide sequence ID" value="NZ_SELG01000031.1"/>
</dbReference>
<organism evidence="2 3">
    <name type="scientific">Apibacter muscae</name>
    <dbReference type="NCBI Taxonomy" id="2509004"/>
    <lineage>
        <taxon>Bacteria</taxon>
        <taxon>Pseudomonadati</taxon>
        <taxon>Bacteroidota</taxon>
        <taxon>Flavobacteriia</taxon>
        <taxon>Flavobacteriales</taxon>
        <taxon>Weeksellaceae</taxon>
        <taxon>Apibacter</taxon>
    </lineage>
</organism>
<keyword evidence="1" id="KW-0732">Signal</keyword>
<dbReference type="AlphaFoldDB" id="A0A563DGX7"/>
<dbReference type="OrthoDB" id="1148341at2"/>
<accession>A0A563DGX7</accession>
<name>A0A563DGX7_9FLAO</name>
<feature type="signal peptide" evidence="1">
    <location>
        <begin position="1"/>
        <end position="29"/>
    </location>
</feature>
<proteinExistence type="predicted"/>
<dbReference type="PROSITE" id="PS51257">
    <property type="entry name" value="PROKAR_LIPOPROTEIN"/>
    <property type="match status" value="1"/>
</dbReference>
<reference evidence="2 3" key="1">
    <citation type="submission" date="2019-02" db="EMBL/GenBank/DDBJ databases">
        <title>Apibacter muscae sp. nov.: a novel member of the house fly microbiota.</title>
        <authorList>
            <person name="Park R."/>
        </authorList>
    </citation>
    <scope>NUCLEOTIDE SEQUENCE [LARGE SCALE GENOMIC DNA]</scope>
    <source>
        <strain evidence="2 3">AL1</strain>
    </source>
</reference>
<gene>
    <name evidence="2" type="ORF">ETU09_04380</name>
</gene>
<evidence type="ECO:0000256" key="1">
    <source>
        <dbReference type="SAM" id="SignalP"/>
    </source>
</evidence>
<keyword evidence="3" id="KW-1185">Reference proteome</keyword>
<comment type="caution">
    <text evidence="2">The sequence shown here is derived from an EMBL/GenBank/DDBJ whole genome shotgun (WGS) entry which is preliminary data.</text>
</comment>
<protein>
    <recommendedName>
        <fullName evidence="4">Lipoprotein</fullName>
    </recommendedName>
</protein>
<evidence type="ECO:0000313" key="3">
    <source>
        <dbReference type="Proteomes" id="UP000319499"/>
    </source>
</evidence>
<dbReference type="EMBL" id="SELH01000016">
    <property type="protein sequence ID" value="TWP29084.1"/>
    <property type="molecule type" value="Genomic_DNA"/>
</dbReference>
<feature type="chain" id="PRO_5021707031" description="Lipoprotein" evidence="1">
    <location>
        <begin position="30"/>
        <end position="196"/>
    </location>
</feature>
<evidence type="ECO:0008006" key="4">
    <source>
        <dbReference type="Google" id="ProtNLM"/>
    </source>
</evidence>
<sequence>MKNYKILRKCTFSLFIFSFFFLGVSCDKATLSESNAWDAVDKYLKVNPIYETVTMSLGEVKFSPNKDSRELSAYKKLAQEGYITFEAIKQKKKFLSKDSILTYEVKLTDKAKPWVLNQKKNQVEVKSIEYQLDKKDDPKIELTGKKSGKAILNLHKANTVFSILSEDNNPHTTFITQTFLLNFKKDKGWEVTKSKK</sequence>